<keyword evidence="6" id="KW-0902">Two-component regulatory system</keyword>
<evidence type="ECO:0000256" key="7">
    <source>
        <dbReference type="ARBA" id="ARBA00023136"/>
    </source>
</evidence>
<dbReference type="CDD" id="cd00082">
    <property type="entry name" value="HisKA"/>
    <property type="match status" value="1"/>
</dbReference>
<dbReference type="SUPFAM" id="SSF47384">
    <property type="entry name" value="Homodimeric domain of signal transducing histidine kinase"/>
    <property type="match status" value="1"/>
</dbReference>
<dbReference type="NCBIfam" id="TIGR00229">
    <property type="entry name" value="sensory_box"/>
    <property type="match status" value="1"/>
</dbReference>
<dbReference type="InterPro" id="IPR003594">
    <property type="entry name" value="HATPase_dom"/>
</dbReference>
<dbReference type="Gene3D" id="3.30.565.10">
    <property type="entry name" value="Histidine kinase-like ATPase, C-terminal domain"/>
    <property type="match status" value="1"/>
</dbReference>
<dbReference type="PANTHER" id="PTHR45453">
    <property type="entry name" value="PHOSPHATE REGULON SENSOR PROTEIN PHOR"/>
    <property type="match status" value="1"/>
</dbReference>
<dbReference type="Pfam" id="PF13188">
    <property type="entry name" value="PAS_8"/>
    <property type="match status" value="1"/>
</dbReference>
<dbReference type="AlphaFoldDB" id="A0A7C3YN83"/>
<name>A0A7C3YN83_9EURY</name>
<protein>
    <recommendedName>
        <fullName evidence="2">histidine kinase</fullName>
        <ecNumber evidence="2">2.7.13.3</ecNumber>
    </recommendedName>
</protein>
<keyword evidence="3" id="KW-0597">Phosphoprotein</keyword>
<dbReference type="InterPro" id="IPR035965">
    <property type="entry name" value="PAS-like_dom_sf"/>
</dbReference>
<dbReference type="InterPro" id="IPR036097">
    <property type="entry name" value="HisK_dim/P_sf"/>
</dbReference>
<keyword evidence="7" id="KW-0472">Membrane</keyword>
<dbReference type="Pfam" id="PF13426">
    <property type="entry name" value="PAS_9"/>
    <property type="match status" value="1"/>
</dbReference>
<evidence type="ECO:0000256" key="4">
    <source>
        <dbReference type="ARBA" id="ARBA00022679"/>
    </source>
</evidence>
<dbReference type="InterPro" id="IPR000014">
    <property type="entry name" value="PAS"/>
</dbReference>
<dbReference type="SUPFAM" id="SSF55874">
    <property type="entry name" value="ATPase domain of HSP90 chaperone/DNA topoisomerase II/histidine kinase"/>
    <property type="match status" value="1"/>
</dbReference>
<gene>
    <name evidence="11" type="ORF">ENX77_02600</name>
</gene>
<dbReference type="GO" id="GO:0016036">
    <property type="term" value="P:cellular response to phosphate starvation"/>
    <property type="evidence" value="ECO:0007669"/>
    <property type="project" value="TreeGrafter"/>
</dbReference>
<dbReference type="InterPro" id="IPR005467">
    <property type="entry name" value="His_kinase_dom"/>
</dbReference>
<dbReference type="Gene3D" id="1.10.287.130">
    <property type="match status" value="1"/>
</dbReference>
<keyword evidence="5" id="KW-0418">Kinase</keyword>
<dbReference type="EC" id="2.7.13.3" evidence="2"/>
<evidence type="ECO:0000256" key="1">
    <source>
        <dbReference type="ARBA" id="ARBA00000085"/>
    </source>
</evidence>
<dbReference type="PROSITE" id="PS50109">
    <property type="entry name" value="HIS_KIN"/>
    <property type="match status" value="1"/>
</dbReference>
<dbReference type="SMART" id="SM00388">
    <property type="entry name" value="HisKA"/>
    <property type="match status" value="1"/>
</dbReference>
<dbReference type="InterPro" id="IPR004358">
    <property type="entry name" value="Sig_transdc_His_kin-like_C"/>
</dbReference>
<evidence type="ECO:0000256" key="3">
    <source>
        <dbReference type="ARBA" id="ARBA00022553"/>
    </source>
</evidence>
<evidence type="ECO:0000259" key="8">
    <source>
        <dbReference type="PROSITE" id="PS50109"/>
    </source>
</evidence>
<dbReference type="InterPro" id="IPR003661">
    <property type="entry name" value="HisK_dim/P_dom"/>
</dbReference>
<dbReference type="EMBL" id="DTPI01000017">
    <property type="protein sequence ID" value="HGE66006.1"/>
    <property type="molecule type" value="Genomic_DNA"/>
</dbReference>
<feature type="domain" description="PAC" evidence="10">
    <location>
        <begin position="270"/>
        <end position="320"/>
    </location>
</feature>
<sequence>MIDKTKLITTLYELSLLLYPRDVKEMIEEFIKNVMTRFGFSYASIEIPLAGLKMSLPKNFSNGLHKISFEKKYFKLEFGRTKEIPVEYTNILEPLMDKLDQTLEFLILSELKRKLLENNEDVIILVDKNMIVKEMNKKAVELLGDLREKPIDRMWLNENVRLNGRYFYVSVYDLGFLKGIIAKDITEKVLLEIELKEREERLRKIVEIAPFAILIYKDWKFIYANKEAEKLLGYRKEEIIGKHVLDLLPPDCHEKIKHVIHRRIRGEAVPPYDTKIVRKNGEIRHILVDGRKMKWSDGEVIIVAFVDITPQKLLEEDLSFLNSILRHDISNEITIIMNYLELYKEDKSDEFLKKIEESVKRIVNIINNVRNFEEAIKGKECAKIELKDVLSKIVKDFAHNNVEFRVKGDYTVTVNEGGLKIAISNIIENALRHSGTDKIDIEIRGNEDYCEIRIADYGKGIPDDLKEKIFEKGFRYGESANTGLGLYIVKKIIERMGGEVQIEDNQPGGSVFILRLRKG</sequence>
<dbReference type="SUPFAM" id="SSF55785">
    <property type="entry name" value="PYP-like sensor domain (PAS domain)"/>
    <property type="match status" value="1"/>
</dbReference>
<dbReference type="GO" id="GO:0000155">
    <property type="term" value="F:phosphorelay sensor kinase activity"/>
    <property type="evidence" value="ECO:0007669"/>
    <property type="project" value="InterPro"/>
</dbReference>
<proteinExistence type="predicted"/>
<dbReference type="InterPro" id="IPR000700">
    <property type="entry name" value="PAS-assoc_C"/>
</dbReference>
<evidence type="ECO:0000256" key="2">
    <source>
        <dbReference type="ARBA" id="ARBA00012438"/>
    </source>
</evidence>
<feature type="domain" description="Histidine kinase" evidence="8">
    <location>
        <begin position="324"/>
        <end position="519"/>
    </location>
</feature>
<dbReference type="PANTHER" id="PTHR45453:SF1">
    <property type="entry name" value="PHOSPHATE REGULON SENSOR PROTEIN PHOR"/>
    <property type="match status" value="1"/>
</dbReference>
<dbReference type="Pfam" id="PF02518">
    <property type="entry name" value="HATPase_c"/>
    <property type="match status" value="1"/>
</dbReference>
<dbReference type="InterPro" id="IPR036890">
    <property type="entry name" value="HATPase_C_sf"/>
</dbReference>
<dbReference type="PROSITE" id="PS50113">
    <property type="entry name" value="PAC"/>
    <property type="match status" value="1"/>
</dbReference>
<dbReference type="Gene3D" id="3.30.450.20">
    <property type="entry name" value="PAS domain"/>
    <property type="match status" value="1"/>
</dbReference>
<evidence type="ECO:0000259" key="10">
    <source>
        <dbReference type="PROSITE" id="PS50113"/>
    </source>
</evidence>
<reference evidence="11" key="1">
    <citation type="journal article" date="2020" name="mSystems">
        <title>Genome- and Community-Level Interaction Insights into Carbon Utilization and Element Cycling Functions of Hydrothermarchaeota in Hydrothermal Sediment.</title>
        <authorList>
            <person name="Zhou Z."/>
            <person name="Liu Y."/>
            <person name="Xu W."/>
            <person name="Pan J."/>
            <person name="Luo Z.H."/>
            <person name="Li M."/>
        </authorList>
    </citation>
    <scope>NUCLEOTIDE SEQUENCE [LARGE SCALE GENOMIC DNA]</scope>
    <source>
        <strain evidence="11">SpSt-97</strain>
    </source>
</reference>
<dbReference type="PRINTS" id="PR00344">
    <property type="entry name" value="BCTRLSENSOR"/>
</dbReference>
<organism evidence="11">
    <name type="scientific">Geoglobus ahangari</name>
    <dbReference type="NCBI Taxonomy" id="113653"/>
    <lineage>
        <taxon>Archaea</taxon>
        <taxon>Methanobacteriati</taxon>
        <taxon>Methanobacteriota</taxon>
        <taxon>Archaeoglobi</taxon>
        <taxon>Archaeoglobales</taxon>
        <taxon>Archaeoglobaceae</taxon>
        <taxon>Geoglobus</taxon>
    </lineage>
</organism>
<keyword evidence="4" id="KW-0808">Transferase</keyword>
<comment type="caution">
    <text evidence="11">The sequence shown here is derived from an EMBL/GenBank/DDBJ whole genome shotgun (WGS) entry which is preliminary data.</text>
</comment>
<dbReference type="GO" id="GO:0004721">
    <property type="term" value="F:phosphoprotein phosphatase activity"/>
    <property type="evidence" value="ECO:0007669"/>
    <property type="project" value="TreeGrafter"/>
</dbReference>
<evidence type="ECO:0000259" key="9">
    <source>
        <dbReference type="PROSITE" id="PS50112"/>
    </source>
</evidence>
<evidence type="ECO:0000313" key="11">
    <source>
        <dbReference type="EMBL" id="HGE66006.1"/>
    </source>
</evidence>
<dbReference type="CDD" id="cd00130">
    <property type="entry name" value="PAS"/>
    <property type="match status" value="1"/>
</dbReference>
<feature type="domain" description="PAS" evidence="9">
    <location>
        <begin position="198"/>
        <end position="267"/>
    </location>
</feature>
<dbReference type="GO" id="GO:0005886">
    <property type="term" value="C:plasma membrane"/>
    <property type="evidence" value="ECO:0007669"/>
    <property type="project" value="TreeGrafter"/>
</dbReference>
<dbReference type="PROSITE" id="PS50112">
    <property type="entry name" value="PAS"/>
    <property type="match status" value="1"/>
</dbReference>
<evidence type="ECO:0000256" key="6">
    <source>
        <dbReference type="ARBA" id="ARBA00023012"/>
    </source>
</evidence>
<comment type="catalytic activity">
    <reaction evidence="1">
        <text>ATP + protein L-histidine = ADP + protein N-phospho-L-histidine.</text>
        <dbReference type="EC" id="2.7.13.3"/>
    </reaction>
</comment>
<accession>A0A7C3YN83</accession>
<dbReference type="CDD" id="cd00075">
    <property type="entry name" value="HATPase"/>
    <property type="match status" value="1"/>
</dbReference>
<dbReference type="SMART" id="SM00091">
    <property type="entry name" value="PAS"/>
    <property type="match status" value="2"/>
</dbReference>
<dbReference type="SMART" id="SM00387">
    <property type="entry name" value="HATPase_c"/>
    <property type="match status" value="1"/>
</dbReference>
<dbReference type="Pfam" id="PF00512">
    <property type="entry name" value="HisKA"/>
    <property type="match status" value="1"/>
</dbReference>
<dbReference type="InterPro" id="IPR050351">
    <property type="entry name" value="BphY/WalK/GraS-like"/>
</dbReference>
<evidence type="ECO:0000256" key="5">
    <source>
        <dbReference type="ARBA" id="ARBA00022777"/>
    </source>
</evidence>